<organism evidence="7 8">
    <name type="scientific">Cladobotryum mycophilum</name>
    <dbReference type="NCBI Taxonomy" id="491253"/>
    <lineage>
        <taxon>Eukaryota</taxon>
        <taxon>Fungi</taxon>
        <taxon>Dikarya</taxon>
        <taxon>Ascomycota</taxon>
        <taxon>Pezizomycotina</taxon>
        <taxon>Sordariomycetes</taxon>
        <taxon>Hypocreomycetidae</taxon>
        <taxon>Hypocreales</taxon>
        <taxon>Hypocreaceae</taxon>
        <taxon>Cladobotryum</taxon>
    </lineage>
</organism>
<dbReference type="EMBL" id="JAVFKD010000010">
    <property type="protein sequence ID" value="KAK5994363.1"/>
    <property type="molecule type" value="Genomic_DNA"/>
</dbReference>
<sequence>MSNPPDQATRGARRQRRPRAIIACDTCRTCKVKCDGTCPCSHCIQHSFECTFNRRVQVVHIPSSRTQPTRVSTTGPTTASQIQASASGVHIEQTYRPLRPSNDRLPSTPPVHTIDSAPRPSLVQATNDVTINETESVSSTDREIDREGLEEINEHTKGSEFYGPTGTFYFLSRLRSQANLQRFSGLGNVGSQDLGHRNHAETSVVNLLHSSDYSETASPSQRHSASPHVIPSSSSARNLASSNGNQTSSIEVEIERECARLYFQNLHCVHPILDQQDFLARCEREVWTKGDAESPAAFNTATGSRGFLALFYSVLAVGALVAGDTSILMWKSTLEFINQVEQRDDSEDLPYPPIRVAKLFFDKGKLHLGDVFESTSFETSQALFIMGVFCQSALKPHSCYMYSGMAIRTALAIGIPTGLHSRSQQQSLLWWALYSHEIEMCSSAGRQSLFGKASQYKVELPKVSNVASPSLLLVNCMVDLAEIIRSVGANSAQPNDRTGLSEKATVATQLERRLVDWKSSLPLQLNFEISPLDENELVTKQKIVLKLRFLYTNMLIHRQFLMSAATLSTRDQFSRNILSCVKAAREAIYFVHTTYQHRPYFRTWFYNTTYILDASMVLLYVILSNASPFPVQDIISDVEKSLEIFAAMKMLAVARRCAEVIKDVLDVAKRFHGQAHKPMEQTDNLNQGHTESEQDQNLYFGRTILGLLGMEQGLEEVSYSNEELYANLVDPNLVFNFLNFEDWNASSGPSHRGILVRGESLNLRENIDVHDSVPTLAMATRKGPFRLVTVNTAPERAKRLIGRMVDALGDEYDITHVSNCKSIDEVVRVVTKYQPNLLFSASMWTPEEVAQIQALARSVNPDIKVHAIPTGLQVKEGPDAIVDYLVSNVPLLLGSWTG</sequence>
<dbReference type="PANTHER" id="PTHR47424:SF15">
    <property type="entry name" value="ZN(II)2CYS6 TRANSCRIPTION FACTOR (EUROFUNG)"/>
    <property type="match status" value="1"/>
</dbReference>
<evidence type="ECO:0000256" key="4">
    <source>
        <dbReference type="ARBA" id="ARBA00023242"/>
    </source>
</evidence>
<evidence type="ECO:0000259" key="6">
    <source>
        <dbReference type="PROSITE" id="PS50048"/>
    </source>
</evidence>
<dbReference type="Pfam" id="PF00172">
    <property type="entry name" value="Zn_clus"/>
    <property type="match status" value="1"/>
</dbReference>
<protein>
    <submittedName>
        <fullName evidence="7">Transcriptional regulatory C3C7.04-like protein</fullName>
    </submittedName>
</protein>
<feature type="region of interest" description="Disordered" evidence="5">
    <location>
        <begin position="212"/>
        <end position="246"/>
    </location>
</feature>
<reference evidence="7 8" key="1">
    <citation type="submission" date="2024-01" db="EMBL/GenBank/DDBJ databases">
        <title>Complete genome of Cladobotryum mycophilum ATHUM6906.</title>
        <authorList>
            <person name="Christinaki A.C."/>
            <person name="Myridakis A.I."/>
            <person name="Kouvelis V.N."/>
        </authorList>
    </citation>
    <scope>NUCLEOTIDE SEQUENCE [LARGE SCALE GENOMIC DNA]</scope>
    <source>
        <strain evidence="7 8">ATHUM6906</strain>
    </source>
</reference>
<feature type="compositionally biased region" description="Low complexity" evidence="5">
    <location>
        <begin position="223"/>
        <end position="243"/>
    </location>
</feature>
<keyword evidence="1" id="KW-0479">Metal-binding</keyword>
<feature type="domain" description="Zn(2)-C6 fungal-type" evidence="6">
    <location>
        <begin position="23"/>
        <end position="52"/>
    </location>
</feature>
<dbReference type="InterPro" id="IPR036864">
    <property type="entry name" value="Zn2-C6_fun-type_DNA-bd_sf"/>
</dbReference>
<evidence type="ECO:0000256" key="1">
    <source>
        <dbReference type="ARBA" id="ARBA00022723"/>
    </source>
</evidence>
<dbReference type="SUPFAM" id="SSF57701">
    <property type="entry name" value="Zn2/Cys6 DNA-binding domain"/>
    <property type="match status" value="1"/>
</dbReference>
<evidence type="ECO:0000256" key="5">
    <source>
        <dbReference type="SAM" id="MobiDB-lite"/>
    </source>
</evidence>
<dbReference type="InterPro" id="IPR007219">
    <property type="entry name" value="XnlR_reg_dom"/>
</dbReference>
<dbReference type="PROSITE" id="PS00463">
    <property type="entry name" value="ZN2_CY6_FUNGAL_1"/>
    <property type="match status" value="1"/>
</dbReference>
<feature type="region of interest" description="Disordered" evidence="5">
    <location>
        <begin position="98"/>
        <end position="118"/>
    </location>
</feature>
<dbReference type="InterPro" id="IPR001138">
    <property type="entry name" value="Zn2Cys6_DnaBD"/>
</dbReference>
<evidence type="ECO:0000256" key="3">
    <source>
        <dbReference type="ARBA" id="ARBA00023163"/>
    </source>
</evidence>
<feature type="region of interest" description="Disordered" evidence="5">
    <location>
        <begin position="64"/>
        <end position="86"/>
    </location>
</feature>
<dbReference type="Proteomes" id="UP001338125">
    <property type="component" value="Unassembled WGS sequence"/>
</dbReference>
<feature type="compositionally biased region" description="Polar residues" evidence="5">
    <location>
        <begin position="212"/>
        <end position="222"/>
    </location>
</feature>
<dbReference type="InterPro" id="IPR051127">
    <property type="entry name" value="Fungal_SecMet_Regulators"/>
</dbReference>
<proteinExistence type="predicted"/>
<dbReference type="SMART" id="SM00066">
    <property type="entry name" value="GAL4"/>
    <property type="match status" value="1"/>
</dbReference>
<evidence type="ECO:0000313" key="8">
    <source>
        <dbReference type="Proteomes" id="UP001338125"/>
    </source>
</evidence>
<gene>
    <name evidence="7" type="ORF">PT974_04837</name>
</gene>
<comment type="caution">
    <text evidence="7">The sequence shown here is derived from an EMBL/GenBank/DDBJ whole genome shotgun (WGS) entry which is preliminary data.</text>
</comment>
<keyword evidence="3" id="KW-0804">Transcription</keyword>
<dbReference type="SMART" id="SM00906">
    <property type="entry name" value="Fungal_trans"/>
    <property type="match status" value="1"/>
</dbReference>
<dbReference type="CDD" id="cd12148">
    <property type="entry name" value="fungal_TF_MHR"/>
    <property type="match status" value="1"/>
</dbReference>
<dbReference type="CDD" id="cd00067">
    <property type="entry name" value="GAL4"/>
    <property type="match status" value="1"/>
</dbReference>
<evidence type="ECO:0000256" key="2">
    <source>
        <dbReference type="ARBA" id="ARBA00023015"/>
    </source>
</evidence>
<keyword evidence="2" id="KW-0805">Transcription regulation</keyword>
<accession>A0ABR0SQB7</accession>
<dbReference type="PROSITE" id="PS50048">
    <property type="entry name" value="ZN2_CY6_FUNGAL_2"/>
    <property type="match status" value="1"/>
</dbReference>
<dbReference type="Pfam" id="PF04082">
    <property type="entry name" value="Fungal_trans"/>
    <property type="match status" value="1"/>
</dbReference>
<keyword evidence="4" id="KW-0539">Nucleus</keyword>
<dbReference type="Gene3D" id="4.10.240.10">
    <property type="entry name" value="Zn(2)-C6 fungal-type DNA-binding domain"/>
    <property type="match status" value="1"/>
</dbReference>
<dbReference type="PANTHER" id="PTHR47424">
    <property type="entry name" value="REGULATORY PROTEIN GAL4"/>
    <property type="match status" value="1"/>
</dbReference>
<name>A0ABR0SQB7_9HYPO</name>
<keyword evidence="8" id="KW-1185">Reference proteome</keyword>
<evidence type="ECO:0000313" key="7">
    <source>
        <dbReference type="EMBL" id="KAK5994363.1"/>
    </source>
</evidence>